<protein>
    <submittedName>
        <fullName evidence="1">Uncharacterized protein</fullName>
    </submittedName>
</protein>
<keyword evidence="2" id="KW-1185">Reference proteome</keyword>
<dbReference type="EMBL" id="CM047737">
    <property type="protein sequence ID" value="KAJ0048065.1"/>
    <property type="molecule type" value="Genomic_DNA"/>
</dbReference>
<evidence type="ECO:0000313" key="1">
    <source>
        <dbReference type="EMBL" id="KAJ0048065.1"/>
    </source>
</evidence>
<accession>A0ACC0Z9E4</accession>
<reference evidence="2" key="1">
    <citation type="journal article" date="2023" name="G3 (Bethesda)">
        <title>Genome assembly and association tests identify interacting loci associated with vigor, precocity, and sex in interspecific pistachio rootstocks.</title>
        <authorList>
            <person name="Palmer W."/>
            <person name="Jacygrad E."/>
            <person name="Sagayaradj S."/>
            <person name="Cavanaugh K."/>
            <person name="Han R."/>
            <person name="Bertier L."/>
            <person name="Beede B."/>
            <person name="Kafkas S."/>
            <person name="Golino D."/>
            <person name="Preece J."/>
            <person name="Michelmore R."/>
        </authorList>
    </citation>
    <scope>NUCLEOTIDE SEQUENCE [LARGE SCALE GENOMIC DNA]</scope>
</reference>
<organism evidence="1 2">
    <name type="scientific">Pistacia integerrima</name>
    <dbReference type="NCBI Taxonomy" id="434235"/>
    <lineage>
        <taxon>Eukaryota</taxon>
        <taxon>Viridiplantae</taxon>
        <taxon>Streptophyta</taxon>
        <taxon>Embryophyta</taxon>
        <taxon>Tracheophyta</taxon>
        <taxon>Spermatophyta</taxon>
        <taxon>Magnoliopsida</taxon>
        <taxon>eudicotyledons</taxon>
        <taxon>Gunneridae</taxon>
        <taxon>Pentapetalae</taxon>
        <taxon>rosids</taxon>
        <taxon>malvids</taxon>
        <taxon>Sapindales</taxon>
        <taxon>Anacardiaceae</taxon>
        <taxon>Pistacia</taxon>
    </lineage>
</organism>
<evidence type="ECO:0000313" key="2">
    <source>
        <dbReference type="Proteomes" id="UP001163603"/>
    </source>
</evidence>
<comment type="caution">
    <text evidence="1">The sequence shown here is derived from an EMBL/GenBank/DDBJ whole genome shotgun (WGS) entry which is preliminary data.</text>
</comment>
<gene>
    <name evidence="1" type="ORF">Pint_15112</name>
</gene>
<sequence length="89" mass="9756">MRGTAALLLAKYKLRLKQIYPITGSWDRVGTITPKKLVNNDSTVGGLIRKENAEPIAAFSKPPPIPPIIGPLVALSLLETWWSSDDDDD</sequence>
<name>A0ACC0Z9E4_9ROSI</name>
<proteinExistence type="predicted"/>
<dbReference type="Proteomes" id="UP001163603">
    <property type="component" value="Chromosome 2"/>
</dbReference>